<dbReference type="PANTHER" id="PTHR45625">
    <property type="entry name" value="PEPTIDYL-PROLYL CIS-TRANS ISOMERASE-RELATED"/>
    <property type="match status" value="1"/>
</dbReference>
<comment type="caution">
    <text evidence="5">The sequence shown here is derived from an EMBL/GenBank/DDBJ whole genome shotgun (WGS) entry which is preliminary data.</text>
</comment>
<keyword evidence="5" id="KW-0413">Isomerase</keyword>
<dbReference type="Gene3D" id="2.40.100.10">
    <property type="entry name" value="Cyclophilin-like"/>
    <property type="match status" value="1"/>
</dbReference>
<name>A0ABT8G756_9MICO</name>
<sequence length="263" mass="27127">MSTSKQARAQARKKQQAYEARMAAKRRHRERIIRITALITAGALLLGGGLAVLLIAMHENSQAKASAEAAASSTADEEVTLESGWAVSPEPPDPSYAEDRTWTATLATNQGDIVVELDGAAAPQAVASFVELAKEGFFDGTGCHRLTTAGIYVLQCGDPDGTGLGGPGYSFGPIENAPEDDLYPAGTVAMARVGGDAESMGSQFFIVYQDSTIPSDSAGGYTVLGQVVDGNGSVSRVAEAGTITGDTDGPPAMSVIVNEVSVS</sequence>
<evidence type="ECO:0000313" key="5">
    <source>
        <dbReference type="EMBL" id="MDN4474514.1"/>
    </source>
</evidence>
<dbReference type="InterPro" id="IPR044666">
    <property type="entry name" value="Cyclophilin_A-like"/>
</dbReference>
<evidence type="ECO:0000259" key="4">
    <source>
        <dbReference type="PROSITE" id="PS50072"/>
    </source>
</evidence>
<dbReference type="EC" id="5.2.1.8" evidence="5"/>
<feature type="domain" description="PPIase cyclophilin-type" evidence="4">
    <location>
        <begin position="111"/>
        <end position="262"/>
    </location>
</feature>
<feature type="transmembrane region" description="Helical" evidence="3">
    <location>
        <begin position="32"/>
        <end position="57"/>
    </location>
</feature>
<gene>
    <name evidence="5" type="ORF">QQX09_01440</name>
</gene>
<organism evidence="5 6">
    <name type="scientific">Demequina litoralis</name>
    <dbReference type="NCBI Taxonomy" id="3051660"/>
    <lineage>
        <taxon>Bacteria</taxon>
        <taxon>Bacillati</taxon>
        <taxon>Actinomycetota</taxon>
        <taxon>Actinomycetes</taxon>
        <taxon>Micrococcales</taxon>
        <taxon>Demequinaceae</taxon>
        <taxon>Demequina</taxon>
    </lineage>
</organism>
<dbReference type="InterPro" id="IPR002130">
    <property type="entry name" value="Cyclophilin-type_PPIase_dom"/>
</dbReference>
<comment type="function">
    <text evidence="1">PPIases accelerate the folding of proteins. It catalyzes the cis-trans isomerization of proline imidic peptide bonds in oligopeptides.</text>
</comment>
<feature type="region of interest" description="Disordered" evidence="2">
    <location>
        <begin position="67"/>
        <end position="98"/>
    </location>
</feature>
<evidence type="ECO:0000313" key="6">
    <source>
        <dbReference type="Proteomes" id="UP001172728"/>
    </source>
</evidence>
<dbReference type="CDD" id="cd00317">
    <property type="entry name" value="cyclophilin"/>
    <property type="match status" value="1"/>
</dbReference>
<dbReference type="EMBL" id="JAUHPW010000001">
    <property type="protein sequence ID" value="MDN4474514.1"/>
    <property type="molecule type" value="Genomic_DNA"/>
</dbReference>
<keyword evidence="3" id="KW-1133">Transmembrane helix</keyword>
<reference evidence="5" key="1">
    <citation type="submission" date="2023-06" db="EMBL/GenBank/DDBJ databases">
        <title>Sysu t00192.</title>
        <authorList>
            <person name="Gao L."/>
            <person name="Fang B.-Z."/>
            <person name="Li W.-J."/>
        </authorList>
    </citation>
    <scope>NUCLEOTIDE SEQUENCE</scope>
    <source>
        <strain evidence="5">SYSU T00192</strain>
    </source>
</reference>
<accession>A0ABT8G756</accession>
<evidence type="ECO:0000256" key="1">
    <source>
        <dbReference type="ARBA" id="ARBA00002388"/>
    </source>
</evidence>
<dbReference type="SUPFAM" id="SSF50891">
    <property type="entry name" value="Cyclophilin-like"/>
    <property type="match status" value="1"/>
</dbReference>
<evidence type="ECO:0000256" key="2">
    <source>
        <dbReference type="SAM" id="MobiDB-lite"/>
    </source>
</evidence>
<feature type="region of interest" description="Disordered" evidence="2">
    <location>
        <begin position="1"/>
        <end position="23"/>
    </location>
</feature>
<dbReference type="RefSeq" id="WP_301130923.1">
    <property type="nucleotide sequence ID" value="NZ_JAUHPW010000001.1"/>
</dbReference>
<proteinExistence type="predicted"/>
<dbReference type="InterPro" id="IPR029000">
    <property type="entry name" value="Cyclophilin-like_dom_sf"/>
</dbReference>
<evidence type="ECO:0000256" key="3">
    <source>
        <dbReference type="SAM" id="Phobius"/>
    </source>
</evidence>
<keyword evidence="3" id="KW-0812">Transmembrane</keyword>
<dbReference type="PANTHER" id="PTHR45625:SF3">
    <property type="entry name" value="PEPTIDYL-PROLYL CIS-TRANS ISOMERASE B-RELATED"/>
    <property type="match status" value="1"/>
</dbReference>
<dbReference type="GO" id="GO:0003755">
    <property type="term" value="F:peptidyl-prolyl cis-trans isomerase activity"/>
    <property type="evidence" value="ECO:0007669"/>
    <property type="project" value="UniProtKB-EC"/>
</dbReference>
<dbReference type="PROSITE" id="PS50072">
    <property type="entry name" value="CSA_PPIASE_2"/>
    <property type="match status" value="1"/>
</dbReference>
<keyword evidence="6" id="KW-1185">Reference proteome</keyword>
<dbReference type="Pfam" id="PF00160">
    <property type="entry name" value="Pro_isomerase"/>
    <property type="match status" value="1"/>
</dbReference>
<dbReference type="Proteomes" id="UP001172728">
    <property type="component" value="Unassembled WGS sequence"/>
</dbReference>
<protein>
    <submittedName>
        <fullName evidence="5">Peptidylprolyl isomerase</fullName>
        <ecNumber evidence="5">5.2.1.8</ecNumber>
    </submittedName>
</protein>
<keyword evidence="3" id="KW-0472">Membrane</keyword>